<evidence type="ECO:0000313" key="2">
    <source>
        <dbReference type="Proteomes" id="UP000887565"/>
    </source>
</evidence>
<sequence>MRWKRNRIGVPQNPKSSDRVLTSTYKKTAKINRALYPLTSQIFCSRTLKITLYSLRLARLWKTHQGGRILKRLKESLHLRRIVHDSAIKKMFHSTVTTREETWNPDVIKILEQNRVTVLRLFYIFKANIDLSGFRRLCMLCRLASTGIIFDKIRHFAPNGDERSCAKRAKKFLGPPRRDLERKRQCYIRRMIRRKRRSNTDGRATNY</sequence>
<evidence type="ECO:0000313" key="3">
    <source>
        <dbReference type="WBParaSite" id="nRc.2.0.1.t09282-RA"/>
    </source>
</evidence>
<protein>
    <submittedName>
        <fullName evidence="3">Uncharacterized protein</fullName>
    </submittedName>
</protein>
<keyword evidence="2" id="KW-1185">Reference proteome</keyword>
<reference evidence="3" key="1">
    <citation type="submission" date="2022-11" db="UniProtKB">
        <authorList>
            <consortium name="WormBaseParasite"/>
        </authorList>
    </citation>
    <scope>IDENTIFICATION</scope>
</reference>
<dbReference type="WBParaSite" id="nRc.2.0.1.t09282-RA">
    <property type="protein sequence ID" value="nRc.2.0.1.t09282-RA"/>
    <property type="gene ID" value="nRc.2.0.1.g09282"/>
</dbReference>
<proteinExistence type="predicted"/>
<dbReference type="AlphaFoldDB" id="A0A915I567"/>
<feature type="region of interest" description="Disordered" evidence="1">
    <location>
        <begin position="1"/>
        <end position="21"/>
    </location>
</feature>
<organism evidence="2 3">
    <name type="scientific">Romanomermis culicivorax</name>
    <name type="common">Nematode worm</name>
    <dbReference type="NCBI Taxonomy" id="13658"/>
    <lineage>
        <taxon>Eukaryota</taxon>
        <taxon>Metazoa</taxon>
        <taxon>Ecdysozoa</taxon>
        <taxon>Nematoda</taxon>
        <taxon>Enoplea</taxon>
        <taxon>Dorylaimia</taxon>
        <taxon>Mermithida</taxon>
        <taxon>Mermithoidea</taxon>
        <taxon>Mermithidae</taxon>
        <taxon>Romanomermis</taxon>
    </lineage>
</organism>
<evidence type="ECO:0000256" key="1">
    <source>
        <dbReference type="SAM" id="MobiDB-lite"/>
    </source>
</evidence>
<accession>A0A915I567</accession>
<dbReference type="Proteomes" id="UP000887565">
    <property type="component" value="Unplaced"/>
</dbReference>
<name>A0A915I567_ROMCU</name>